<evidence type="ECO:0000313" key="3">
    <source>
        <dbReference type="Proteomes" id="UP000664534"/>
    </source>
</evidence>
<evidence type="ECO:0000313" key="2">
    <source>
        <dbReference type="EMBL" id="CAF9921905.1"/>
    </source>
</evidence>
<reference evidence="2" key="1">
    <citation type="submission" date="2021-03" db="EMBL/GenBank/DDBJ databases">
        <authorList>
            <person name="Tagirdzhanova G."/>
        </authorList>
    </citation>
    <scope>NUCLEOTIDE SEQUENCE</scope>
</reference>
<feature type="region of interest" description="Disordered" evidence="1">
    <location>
        <begin position="211"/>
        <end position="250"/>
    </location>
</feature>
<dbReference type="Proteomes" id="UP000664534">
    <property type="component" value="Unassembled WGS sequence"/>
</dbReference>
<dbReference type="EMBL" id="CAJPDT010000029">
    <property type="protein sequence ID" value="CAF9921905.1"/>
    <property type="molecule type" value="Genomic_DNA"/>
</dbReference>
<dbReference type="AlphaFoldDB" id="A0A8H3INR3"/>
<feature type="compositionally biased region" description="Basic and acidic residues" evidence="1">
    <location>
        <begin position="211"/>
        <end position="241"/>
    </location>
</feature>
<keyword evidence="3" id="KW-1185">Reference proteome</keyword>
<comment type="caution">
    <text evidence="2">The sequence shown here is derived from an EMBL/GenBank/DDBJ whole genome shotgun (WGS) entry which is preliminary data.</text>
</comment>
<dbReference type="OrthoDB" id="5421100at2759"/>
<name>A0A8H3INR3_9LECA</name>
<protein>
    <submittedName>
        <fullName evidence="2">Uncharacterized protein</fullName>
    </submittedName>
</protein>
<accession>A0A8H3INR3</accession>
<proteinExistence type="predicted"/>
<organism evidence="2 3">
    <name type="scientific">Imshaugia aleurites</name>
    <dbReference type="NCBI Taxonomy" id="172621"/>
    <lineage>
        <taxon>Eukaryota</taxon>
        <taxon>Fungi</taxon>
        <taxon>Dikarya</taxon>
        <taxon>Ascomycota</taxon>
        <taxon>Pezizomycotina</taxon>
        <taxon>Lecanoromycetes</taxon>
        <taxon>OSLEUM clade</taxon>
        <taxon>Lecanoromycetidae</taxon>
        <taxon>Lecanorales</taxon>
        <taxon>Lecanorineae</taxon>
        <taxon>Parmeliaceae</taxon>
        <taxon>Imshaugia</taxon>
    </lineage>
</organism>
<gene>
    <name evidence="2" type="ORF">IMSHALPRED_005283</name>
</gene>
<evidence type="ECO:0000256" key="1">
    <source>
        <dbReference type="SAM" id="MobiDB-lite"/>
    </source>
</evidence>
<sequence length="250" mass="28387">MDIKAESQPHQAHERECSTKFNGLDGEYGKSASLWLADMGRHRETGSSPSMFLQSIAHHLEGKAAQWILQTPGVIALVHKGYMELATESDIEAFCGAFAQRFKLTDKEAQDIFEVSPLDRLYDLVQGPNEHLEEYYNRARLLLNELHGDDGDNGTLTPSETSLHAVVVHGFTRGLSSKELYYRLLLQHIYHHTVSLYEAFKMAELEAKIMDQEKEREESREEGKDKKRKLAKDDKAAENAKKQKQAVVNT</sequence>